<evidence type="ECO:0000313" key="1">
    <source>
        <dbReference type="EMBL" id="VFS44462.1"/>
    </source>
</evidence>
<sequence length="58" mass="6045">MTTTPRSATLACKLALKTVKKRTSATPSFPAAQGKGIASEALRAVCDYAFNQTGVKAD</sequence>
<dbReference type="CDD" id="cd04301">
    <property type="entry name" value="NAT_SF"/>
    <property type="match status" value="1"/>
</dbReference>
<dbReference type="Proteomes" id="UP000351155">
    <property type="component" value="Unassembled WGS sequence"/>
</dbReference>
<proteinExistence type="predicted"/>
<gene>
    <name evidence="1" type="primary">yoaA</name>
    <name evidence="1" type="ORF">NCTC12126_05766</name>
</gene>
<accession>A0A484Z7J2</accession>
<evidence type="ECO:0000313" key="2">
    <source>
        <dbReference type="Proteomes" id="UP000351155"/>
    </source>
</evidence>
<name>A0A484Z7J2_9ENTR</name>
<dbReference type="EMBL" id="CAADIW010000074">
    <property type="protein sequence ID" value="VFS44462.1"/>
    <property type="molecule type" value="Genomic_DNA"/>
</dbReference>
<dbReference type="Gene3D" id="3.40.630.30">
    <property type="match status" value="1"/>
</dbReference>
<protein>
    <submittedName>
        <fullName evidence="1">Protein YoaA</fullName>
    </submittedName>
</protein>
<dbReference type="AlphaFoldDB" id="A0A484Z7J2"/>
<organism evidence="1 2">
    <name type="scientific">Enterobacter cancerogenus</name>
    <dbReference type="NCBI Taxonomy" id="69218"/>
    <lineage>
        <taxon>Bacteria</taxon>
        <taxon>Pseudomonadati</taxon>
        <taxon>Pseudomonadota</taxon>
        <taxon>Gammaproteobacteria</taxon>
        <taxon>Enterobacterales</taxon>
        <taxon>Enterobacteriaceae</taxon>
        <taxon>Enterobacter</taxon>
        <taxon>Enterobacter cloacae complex</taxon>
    </lineage>
</organism>
<reference evidence="1 2" key="1">
    <citation type="submission" date="2019-03" db="EMBL/GenBank/DDBJ databases">
        <authorList>
            <consortium name="Pathogen Informatics"/>
        </authorList>
    </citation>
    <scope>NUCLEOTIDE SEQUENCE [LARGE SCALE GENOMIC DNA]</scope>
    <source>
        <strain evidence="1 2">NCTC12126</strain>
    </source>
</reference>
<dbReference type="SUPFAM" id="SSF55729">
    <property type="entry name" value="Acyl-CoA N-acyltransferases (Nat)"/>
    <property type="match status" value="1"/>
</dbReference>
<dbReference type="InterPro" id="IPR016181">
    <property type="entry name" value="Acyl_CoA_acyltransferase"/>
</dbReference>